<evidence type="ECO:0000313" key="3">
    <source>
        <dbReference type="Proteomes" id="UP000054248"/>
    </source>
</evidence>
<dbReference type="InterPro" id="IPR044862">
    <property type="entry name" value="Pro_4_hyd_alph_FE2OG_OXY"/>
</dbReference>
<dbReference type="Pfam" id="PF13640">
    <property type="entry name" value="2OG-FeII_Oxy_3"/>
    <property type="match status" value="1"/>
</dbReference>
<reference evidence="2 3" key="1">
    <citation type="submission" date="2014-04" db="EMBL/GenBank/DDBJ databases">
        <authorList>
            <consortium name="DOE Joint Genome Institute"/>
            <person name="Kuo A."/>
            <person name="Girlanda M."/>
            <person name="Perotto S."/>
            <person name="Kohler A."/>
            <person name="Nagy L.G."/>
            <person name="Floudas D."/>
            <person name="Copeland A."/>
            <person name="Barry K.W."/>
            <person name="Cichocki N."/>
            <person name="Veneault-Fourrey C."/>
            <person name="LaButti K."/>
            <person name="Lindquist E.A."/>
            <person name="Lipzen A."/>
            <person name="Lundell T."/>
            <person name="Morin E."/>
            <person name="Murat C."/>
            <person name="Sun H."/>
            <person name="Tunlid A."/>
            <person name="Henrissat B."/>
            <person name="Grigoriev I.V."/>
            <person name="Hibbett D.S."/>
            <person name="Martin F."/>
            <person name="Nordberg H.P."/>
            <person name="Cantor M.N."/>
            <person name="Hua S.X."/>
        </authorList>
    </citation>
    <scope>NUCLEOTIDE SEQUENCE [LARGE SCALE GENOMIC DNA]</scope>
    <source>
        <strain evidence="2 3">MUT 4182</strain>
    </source>
</reference>
<evidence type="ECO:0000313" key="2">
    <source>
        <dbReference type="EMBL" id="KIO20675.1"/>
    </source>
</evidence>
<dbReference type="PANTHER" id="PTHR33099">
    <property type="entry name" value="FE2OG DIOXYGENASE DOMAIN-CONTAINING PROTEIN"/>
    <property type="match status" value="1"/>
</dbReference>
<dbReference type="PROSITE" id="PS51471">
    <property type="entry name" value="FE2OG_OXY"/>
    <property type="match status" value="1"/>
</dbReference>
<gene>
    <name evidence="2" type="ORF">M407DRAFT_81297</name>
</gene>
<evidence type="ECO:0000259" key="1">
    <source>
        <dbReference type="PROSITE" id="PS51471"/>
    </source>
</evidence>
<keyword evidence="3" id="KW-1185">Reference proteome</keyword>
<protein>
    <recommendedName>
        <fullName evidence="1">Fe2OG dioxygenase domain-containing protein</fullName>
    </recommendedName>
</protein>
<dbReference type="HOGENOM" id="CLU_019613_0_1_1"/>
<dbReference type="InterPro" id="IPR005123">
    <property type="entry name" value="Oxoglu/Fe-dep_dioxygenase_dom"/>
</dbReference>
<dbReference type="OrthoDB" id="27483at2759"/>
<feature type="domain" description="Fe2OG dioxygenase" evidence="1">
    <location>
        <begin position="103"/>
        <end position="193"/>
    </location>
</feature>
<proteinExistence type="predicted"/>
<dbReference type="EMBL" id="KN823165">
    <property type="protein sequence ID" value="KIO20675.1"/>
    <property type="molecule type" value="Genomic_DNA"/>
</dbReference>
<name>A0A0C3PZ29_9AGAM</name>
<accession>A0A0C3PZ29</accession>
<dbReference type="Proteomes" id="UP000054248">
    <property type="component" value="Unassembled WGS sequence"/>
</dbReference>
<dbReference type="Gene3D" id="2.60.120.620">
    <property type="entry name" value="q2cbj1_9rhob like domain"/>
    <property type="match status" value="1"/>
</dbReference>
<dbReference type="PANTHER" id="PTHR33099:SF7">
    <property type="entry name" value="MYND-TYPE DOMAIN-CONTAINING PROTEIN"/>
    <property type="match status" value="1"/>
</dbReference>
<sequence>MAKFKLEGTLDLPSLCGPSHLLRLRPLVQIYRAISLCKPSTEVLDLLHAEADPSPFGHNKELVHDESYRLARELGSDRFSLNFDPTAVNSGVLAAVEPELVYKKTGVQAKLYKLNSYTTGGHFKKHQDTPKAENHIGTLLFGLPTSFSGGELILSDIASTFNLPWVFFYSDVEHEILPVASGHRLTLAYDIFTTDTV</sequence>
<dbReference type="AlphaFoldDB" id="A0A0C3PZ29"/>
<organism evidence="2 3">
    <name type="scientific">Tulasnella calospora MUT 4182</name>
    <dbReference type="NCBI Taxonomy" id="1051891"/>
    <lineage>
        <taxon>Eukaryota</taxon>
        <taxon>Fungi</taxon>
        <taxon>Dikarya</taxon>
        <taxon>Basidiomycota</taxon>
        <taxon>Agaricomycotina</taxon>
        <taxon>Agaricomycetes</taxon>
        <taxon>Cantharellales</taxon>
        <taxon>Tulasnellaceae</taxon>
        <taxon>Tulasnella</taxon>
    </lineage>
</organism>
<reference evidence="3" key="2">
    <citation type="submission" date="2015-01" db="EMBL/GenBank/DDBJ databases">
        <title>Evolutionary Origins and Diversification of the Mycorrhizal Mutualists.</title>
        <authorList>
            <consortium name="DOE Joint Genome Institute"/>
            <consortium name="Mycorrhizal Genomics Consortium"/>
            <person name="Kohler A."/>
            <person name="Kuo A."/>
            <person name="Nagy L.G."/>
            <person name="Floudas D."/>
            <person name="Copeland A."/>
            <person name="Barry K.W."/>
            <person name="Cichocki N."/>
            <person name="Veneault-Fourrey C."/>
            <person name="LaButti K."/>
            <person name="Lindquist E.A."/>
            <person name="Lipzen A."/>
            <person name="Lundell T."/>
            <person name="Morin E."/>
            <person name="Murat C."/>
            <person name="Riley R."/>
            <person name="Ohm R."/>
            <person name="Sun H."/>
            <person name="Tunlid A."/>
            <person name="Henrissat B."/>
            <person name="Grigoriev I.V."/>
            <person name="Hibbett D.S."/>
            <person name="Martin F."/>
        </authorList>
    </citation>
    <scope>NUCLEOTIDE SEQUENCE [LARGE SCALE GENOMIC DNA]</scope>
    <source>
        <strain evidence="3">MUT 4182</strain>
    </source>
</reference>
<feature type="non-terminal residue" evidence="2">
    <location>
        <position position="197"/>
    </location>
</feature>